<dbReference type="PANTHER" id="PTHR11893:SF38">
    <property type="entry name" value="INNEXIN INX7"/>
    <property type="match status" value="1"/>
</dbReference>
<comment type="function">
    <text evidence="12">Structural component of the gap junctions.</text>
</comment>
<evidence type="ECO:0000256" key="11">
    <source>
        <dbReference type="ARBA" id="ARBA00023303"/>
    </source>
</evidence>
<dbReference type="GO" id="GO:0007602">
    <property type="term" value="P:phototransduction"/>
    <property type="evidence" value="ECO:0007669"/>
    <property type="project" value="TreeGrafter"/>
</dbReference>
<keyword evidence="9 12" id="KW-0406">Ion transport</keyword>
<comment type="subcellular location">
    <subcellularLocation>
        <location evidence="1">Cell junction</location>
        <location evidence="1">Gap junction</location>
    </subcellularLocation>
    <subcellularLocation>
        <location evidence="2 12">Cell membrane</location>
        <topology evidence="2 12">Multi-pass membrane protein</topology>
    </subcellularLocation>
</comment>
<dbReference type="GO" id="GO:0005243">
    <property type="term" value="F:gap junction channel activity"/>
    <property type="evidence" value="ECO:0007669"/>
    <property type="project" value="TreeGrafter"/>
</dbReference>
<keyword evidence="4" id="KW-1003">Cell membrane</keyword>
<evidence type="ECO:0000256" key="4">
    <source>
        <dbReference type="ARBA" id="ARBA00022475"/>
    </source>
</evidence>
<dbReference type="EMBL" id="KB741112">
    <property type="protein sequence ID" value="ENN73824.1"/>
    <property type="molecule type" value="Genomic_DNA"/>
</dbReference>
<feature type="transmembrane region" description="Helical" evidence="12">
    <location>
        <begin position="315"/>
        <end position="338"/>
    </location>
</feature>
<evidence type="ECO:0000256" key="2">
    <source>
        <dbReference type="ARBA" id="ARBA00004651"/>
    </source>
</evidence>
<keyword evidence="5 12" id="KW-0812">Transmembrane</keyword>
<reference evidence="13" key="1">
    <citation type="journal article" date="2013" name="Genome Biol.">
        <title>Draft genome of the mountain pine beetle, Dendroctonus ponderosae Hopkins, a major forest pest.</title>
        <authorList>
            <person name="Keeling C.I."/>
            <person name="Yuen M.M."/>
            <person name="Liao N.Y."/>
            <person name="Docking T.R."/>
            <person name="Chan S.K."/>
            <person name="Taylor G.A."/>
            <person name="Palmquist D.L."/>
            <person name="Jackman S.D."/>
            <person name="Nguyen A."/>
            <person name="Li M."/>
            <person name="Henderson H."/>
            <person name="Janes J.K."/>
            <person name="Zhao Y."/>
            <person name="Pandoh P."/>
            <person name="Moore R."/>
            <person name="Sperling F.A."/>
            <person name="Huber D.P."/>
            <person name="Birol I."/>
            <person name="Jones S.J."/>
            <person name="Bohlmann J."/>
        </authorList>
    </citation>
    <scope>NUCLEOTIDE SEQUENCE</scope>
</reference>
<name>N6T152_DENPD</name>
<dbReference type="AlphaFoldDB" id="N6T152"/>
<dbReference type="InterPro" id="IPR000990">
    <property type="entry name" value="Innexin"/>
</dbReference>
<dbReference type="Pfam" id="PF00876">
    <property type="entry name" value="Innexin"/>
    <property type="match status" value="1"/>
</dbReference>
<evidence type="ECO:0000256" key="8">
    <source>
        <dbReference type="ARBA" id="ARBA00022989"/>
    </source>
</evidence>
<comment type="caution">
    <text evidence="12">Lacks conserved residue(s) required for the propagation of feature annotation.</text>
</comment>
<keyword evidence="6" id="KW-0303">Gap junction</keyword>
<keyword evidence="8 12" id="KW-1133">Transmembrane helix</keyword>
<dbReference type="GO" id="GO:0005921">
    <property type="term" value="C:gap junction"/>
    <property type="evidence" value="ECO:0007669"/>
    <property type="project" value="UniProtKB-SubCell"/>
</dbReference>
<feature type="transmembrane region" description="Helical" evidence="12">
    <location>
        <begin position="139"/>
        <end position="161"/>
    </location>
</feature>
<dbReference type="HOGENOM" id="CLU_035763_1_1_1"/>
<organism evidence="13">
    <name type="scientific">Dendroctonus ponderosae</name>
    <name type="common">Mountain pine beetle</name>
    <dbReference type="NCBI Taxonomy" id="77166"/>
    <lineage>
        <taxon>Eukaryota</taxon>
        <taxon>Metazoa</taxon>
        <taxon>Ecdysozoa</taxon>
        <taxon>Arthropoda</taxon>
        <taxon>Hexapoda</taxon>
        <taxon>Insecta</taxon>
        <taxon>Pterygota</taxon>
        <taxon>Neoptera</taxon>
        <taxon>Endopterygota</taxon>
        <taxon>Coleoptera</taxon>
        <taxon>Polyphaga</taxon>
        <taxon>Cucujiformia</taxon>
        <taxon>Curculionidae</taxon>
        <taxon>Scolytinae</taxon>
        <taxon>Dendroctonus</taxon>
    </lineage>
</organism>
<accession>N6T152</accession>
<evidence type="ECO:0000256" key="1">
    <source>
        <dbReference type="ARBA" id="ARBA00004610"/>
    </source>
</evidence>
<protein>
    <recommendedName>
        <fullName evidence="12">Innexin</fullName>
    </recommendedName>
</protein>
<dbReference type="OrthoDB" id="5867527at2759"/>
<keyword evidence="11 12" id="KW-0407">Ion channel</keyword>
<feature type="non-terminal residue" evidence="13">
    <location>
        <position position="1"/>
    </location>
</feature>
<gene>
    <name evidence="12" type="primary">inx</name>
    <name evidence="13" type="ORF">YQE_09602</name>
</gene>
<evidence type="ECO:0000256" key="12">
    <source>
        <dbReference type="RuleBase" id="RU010713"/>
    </source>
</evidence>
<dbReference type="OMA" id="QITWTNR"/>
<evidence type="ECO:0000256" key="10">
    <source>
        <dbReference type="ARBA" id="ARBA00023136"/>
    </source>
</evidence>
<proteinExistence type="inferred from homology"/>
<comment type="similarity">
    <text evidence="12">Belongs to the pannexin family.</text>
</comment>
<keyword evidence="7" id="KW-0965">Cell junction</keyword>
<keyword evidence="3 12" id="KW-0813">Transport</keyword>
<evidence type="ECO:0000256" key="7">
    <source>
        <dbReference type="ARBA" id="ARBA00022949"/>
    </source>
</evidence>
<evidence type="ECO:0000256" key="5">
    <source>
        <dbReference type="ARBA" id="ARBA00022692"/>
    </source>
</evidence>
<evidence type="ECO:0000256" key="6">
    <source>
        <dbReference type="ARBA" id="ARBA00022868"/>
    </source>
</evidence>
<dbReference type="PRINTS" id="PR01262">
    <property type="entry name" value="INNEXIN"/>
</dbReference>
<keyword evidence="10 12" id="KW-0472">Membrane</keyword>
<evidence type="ECO:0000313" key="13">
    <source>
        <dbReference type="EMBL" id="ENN73824.1"/>
    </source>
</evidence>
<evidence type="ECO:0000256" key="9">
    <source>
        <dbReference type="ARBA" id="ARBA00023065"/>
    </source>
</evidence>
<dbReference type="PROSITE" id="PS51013">
    <property type="entry name" value="PANNEXIN"/>
    <property type="match status" value="1"/>
</dbReference>
<dbReference type="PANTHER" id="PTHR11893">
    <property type="entry name" value="INNEXIN"/>
    <property type="match status" value="1"/>
</dbReference>
<evidence type="ECO:0000256" key="3">
    <source>
        <dbReference type="ARBA" id="ARBA00022448"/>
    </source>
</evidence>
<sequence>MDGETGAQVQKKSVRIVPITPSRSMLKTFEGVVPFVKKLANQTYSIDNWVFKLHYRLTFFALLTSTVLVCSRQYIGDHIQCISDKGVPGHVIDTYCFFTSTFTLIKDLDPELLDKGGLPHPGVGEYGIHSKDEVKHHAYYQWVPFVLFGQALMFYASHYVWKKLEGGRLKYLVDGLQLAAFSLQEKEMGVGGKNIPTRAQKEDKIRVVRKAFLDRLYISGSWSMHLILCECLNLLNVLLQIYITDRFLNGQFMSLGANVWRQGLESSVDPLDVVFPKVTKCTFHKYGPSGSIQWHDAMCVMALNVINDKIYTFLWFWYIFLLVATGLALAWRLLTILLHARSKSFNKLVFSTTCPGKINPWDVLTVSRYCSYTDWLFLKYLSKNLDGLVFREIIIGLAEELEDDLDSAKKSLMSDQLSNPEAGLPEYKKD</sequence>
<dbReference type="GO" id="GO:0005886">
    <property type="term" value="C:plasma membrane"/>
    <property type="evidence" value="ECO:0007669"/>
    <property type="project" value="UniProtKB-SubCell"/>
</dbReference>
<dbReference type="GO" id="GO:0034220">
    <property type="term" value="P:monoatomic ion transmembrane transport"/>
    <property type="evidence" value="ECO:0007669"/>
    <property type="project" value="UniProtKB-KW"/>
</dbReference>